<organism evidence="2 3">
    <name type="scientific">Durusdinium trenchii</name>
    <dbReference type="NCBI Taxonomy" id="1381693"/>
    <lineage>
        <taxon>Eukaryota</taxon>
        <taxon>Sar</taxon>
        <taxon>Alveolata</taxon>
        <taxon>Dinophyceae</taxon>
        <taxon>Suessiales</taxon>
        <taxon>Symbiodiniaceae</taxon>
        <taxon>Durusdinium</taxon>
    </lineage>
</organism>
<dbReference type="Proteomes" id="UP001642464">
    <property type="component" value="Unassembled WGS sequence"/>
</dbReference>
<dbReference type="EMBL" id="CAXAMM010015269">
    <property type="protein sequence ID" value="CAK9035929.1"/>
    <property type="molecule type" value="Genomic_DNA"/>
</dbReference>
<protein>
    <recommendedName>
        <fullName evidence="4">Secreted protein</fullName>
    </recommendedName>
</protein>
<evidence type="ECO:0000256" key="1">
    <source>
        <dbReference type="SAM" id="SignalP"/>
    </source>
</evidence>
<sequence>MVFRWGTVLACLAARCASLCPPSEYQAERLVLSCTPGNGSVRLDVSGAWSAEVGQVPVGYRNFELWLTSASSNRMHLWLLNETGHCLVGLPSCPVRSSCNESDY</sequence>
<accession>A0ABP0LBH5</accession>
<evidence type="ECO:0000313" key="3">
    <source>
        <dbReference type="Proteomes" id="UP001642464"/>
    </source>
</evidence>
<reference evidence="2 3" key="1">
    <citation type="submission" date="2024-02" db="EMBL/GenBank/DDBJ databases">
        <authorList>
            <person name="Chen Y."/>
            <person name="Shah S."/>
            <person name="Dougan E. K."/>
            <person name="Thang M."/>
            <person name="Chan C."/>
        </authorList>
    </citation>
    <scope>NUCLEOTIDE SEQUENCE [LARGE SCALE GENOMIC DNA]</scope>
</reference>
<feature type="chain" id="PRO_5046255686" description="Secreted protein" evidence="1">
    <location>
        <begin position="19"/>
        <end position="104"/>
    </location>
</feature>
<evidence type="ECO:0008006" key="4">
    <source>
        <dbReference type="Google" id="ProtNLM"/>
    </source>
</evidence>
<name>A0ABP0LBH5_9DINO</name>
<proteinExistence type="predicted"/>
<comment type="caution">
    <text evidence="2">The sequence shown here is derived from an EMBL/GenBank/DDBJ whole genome shotgun (WGS) entry which is preliminary data.</text>
</comment>
<feature type="signal peptide" evidence="1">
    <location>
        <begin position="1"/>
        <end position="18"/>
    </location>
</feature>
<keyword evidence="3" id="KW-1185">Reference proteome</keyword>
<gene>
    <name evidence="2" type="ORF">SCF082_LOCUS21506</name>
</gene>
<evidence type="ECO:0000313" key="2">
    <source>
        <dbReference type="EMBL" id="CAK9035929.1"/>
    </source>
</evidence>
<keyword evidence="1" id="KW-0732">Signal</keyword>